<keyword evidence="2" id="KW-1185">Reference proteome</keyword>
<accession>A0A8H6V2J3</accession>
<evidence type="ECO:0000313" key="1">
    <source>
        <dbReference type="EMBL" id="KAF7175270.1"/>
    </source>
</evidence>
<reference evidence="1" key="1">
    <citation type="submission" date="2020-06" db="EMBL/GenBank/DDBJ databases">
        <title>Draft genome sequences of strains closely related to Aspergillus parafelis and Aspergillus hiratsukae.</title>
        <authorList>
            <person name="Dos Santos R.A.C."/>
            <person name="Rivero-Menendez O."/>
            <person name="Steenwyk J.L."/>
            <person name="Mead M.E."/>
            <person name="Goldman G.H."/>
            <person name="Alastruey-Izquierdo A."/>
            <person name="Rokas A."/>
        </authorList>
    </citation>
    <scope>NUCLEOTIDE SEQUENCE</scope>
    <source>
        <strain evidence="1">CNM-CM7691</strain>
    </source>
</reference>
<dbReference type="Proteomes" id="UP000641853">
    <property type="component" value="Unassembled WGS sequence"/>
</dbReference>
<comment type="caution">
    <text evidence="1">The sequence shown here is derived from an EMBL/GenBank/DDBJ whole genome shotgun (WGS) entry which is preliminary data.</text>
</comment>
<dbReference type="AlphaFoldDB" id="A0A8H6V2J3"/>
<dbReference type="EMBL" id="JACBAG010001924">
    <property type="protein sequence ID" value="KAF7175270.1"/>
    <property type="molecule type" value="Genomic_DNA"/>
</dbReference>
<gene>
    <name evidence="1" type="ORF">CNMCM7691_007310</name>
</gene>
<protein>
    <submittedName>
        <fullName evidence="1">Uncharacterized protein</fullName>
    </submittedName>
</protein>
<name>A0A8H6V2J3_9EURO</name>
<organism evidence="1 2">
    <name type="scientific">Aspergillus felis</name>
    <dbReference type="NCBI Taxonomy" id="1287682"/>
    <lineage>
        <taxon>Eukaryota</taxon>
        <taxon>Fungi</taxon>
        <taxon>Dikarya</taxon>
        <taxon>Ascomycota</taxon>
        <taxon>Pezizomycotina</taxon>
        <taxon>Eurotiomycetes</taxon>
        <taxon>Eurotiomycetidae</taxon>
        <taxon>Eurotiales</taxon>
        <taxon>Aspergillaceae</taxon>
        <taxon>Aspergillus</taxon>
        <taxon>Aspergillus subgen. Fumigati</taxon>
    </lineage>
</organism>
<sequence length="488" mass="54765">MNLNPYGLDAWSAVWSSPVSEVLYNFFTFLKSQFNVSKSKAGTDNLGDCNEHRIKPLRNWANPPGSVRATQMEVRIESPEKGPLLRRSNSSGDEIFVAKSVQLARYMDDLKFLNGTYNPVRSLMIWLGDHELDVPSGKEYAHQAAIVANQSIYNEAGSSSHKGRLFPYTLRRLSKWRICRIARAEGWFEAWGPPYDDQRRSQDQRLWRVYTQAERLPKRAQQSGLLEDDLDEDFDEDLEEDHHCSYDACRELHRGGVLAVVIPPPPAPPMLGQATTAIVVCSHPRTAQPERREVHPLRGSAPSLPVGLGLTPSPSLRLLAPDAWIQAFQGRLTHMSMDILSVYMPKRLRLLPPCAQQEVYAVPESAQDMLQGCGGNVDEAVAQIDLAVSDESKTLCEDDVQEHNEESDRIDDDTANAEELAALMGDGEVYDSDQEDEDDSECADTRALALPDVKYTDSFERNFYSSFGISSNEVIELQTRFKSRLTAT</sequence>
<evidence type="ECO:0000313" key="2">
    <source>
        <dbReference type="Proteomes" id="UP000641853"/>
    </source>
</evidence>
<proteinExistence type="predicted"/>